<proteinExistence type="predicted"/>
<gene>
    <name evidence="4" type="ORF">UW36_C0004G0034</name>
</gene>
<comment type="caution">
    <text evidence="4">The sequence shown here is derived from an EMBL/GenBank/DDBJ whole genome shotgun (WGS) entry which is preliminary data.</text>
</comment>
<organism evidence="4 5">
    <name type="scientific">candidate division WWE3 bacterium GW2011_GWA2_44_16</name>
    <dbReference type="NCBI Taxonomy" id="1619110"/>
    <lineage>
        <taxon>Bacteria</taxon>
        <taxon>Katanobacteria</taxon>
    </lineage>
</organism>
<dbReference type="GO" id="GO:0003678">
    <property type="term" value="F:DNA helicase activity"/>
    <property type="evidence" value="ECO:0007669"/>
    <property type="project" value="TreeGrafter"/>
</dbReference>
<evidence type="ECO:0000256" key="2">
    <source>
        <dbReference type="ARBA" id="ARBA00022806"/>
    </source>
</evidence>
<dbReference type="Gene3D" id="3.40.50.300">
    <property type="entry name" value="P-loop containing nucleotide triphosphate hydrolases"/>
    <property type="match status" value="1"/>
</dbReference>
<feature type="domain" description="ATP-dependent DNA helicase RecG" evidence="3">
    <location>
        <begin position="33"/>
        <end position="84"/>
    </location>
</feature>
<evidence type="ECO:0000259" key="3">
    <source>
        <dbReference type="Pfam" id="PF19833"/>
    </source>
</evidence>
<dbReference type="Proteomes" id="UP000034128">
    <property type="component" value="Unassembled WGS sequence"/>
</dbReference>
<dbReference type="PANTHER" id="PTHR47964:SF1">
    <property type="entry name" value="ATP-DEPENDENT DNA HELICASE HOMOLOG RECG, CHLOROPLASTIC"/>
    <property type="match status" value="1"/>
</dbReference>
<sequence length="106" mass="12022">MGRRGDKGFCFLMYSGKFKASFDRLKHMERIANGLELAELDLKLRGQGDIYGTMQSGIKTFKIANVYDIALLQRAKEDAELLANDLNRYPALVNKLMEKGKYIGNN</sequence>
<accession>A0A0G1JNJ3</accession>
<reference evidence="4 5" key="1">
    <citation type="journal article" date="2015" name="Nature">
        <title>rRNA introns, odd ribosomes, and small enigmatic genomes across a large radiation of phyla.</title>
        <authorList>
            <person name="Brown C.T."/>
            <person name="Hug L.A."/>
            <person name="Thomas B.C."/>
            <person name="Sharon I."/>
            <person name="Castelle C.J."/>
            <person name="Singh A."/>
            <person name="Wilkins M.J."/>
            <person name="Williams K.H."/>
            <person name="Banfield J.F."/>
        </authorList>
    </citation>
    <scope>NUCLEOTIDE SEQUENCE [LARGE SCALE GENOMIC DNA]</scope>
</reference>
<dbReference type="InterPro" id="IPR045562">
    <property type="entry name" value="RecG_dom3_C"/>
</dbReference>
<dbReference type="PANTHER" id="PTHR47964">
    <property type="entry name" value="ATP-DEPENDENT DNA HELICASE HOMOLOG RECG, CHLOROPLASTIC"/>
    <property type="match status" value="1"/>
</dbReference>
<dbReference type="GO" id="GO:0016787">
    <property type="term" value="F:hydrolase activity"/>
    <property type="evidence" value="ECO:0007669"/>
    <property type="project" value="UniProtKB-KW"/>
</dbReference>
<dbReference type="Pfam" id="PF19833">
    <property type="entry name" value="RecG_dom3_C"/>
    <property type="match status" value="1"/>
</dbReference>
<evidence type="ECO:0000313" key="5">
    <source>
        <dbReference type="Proteomes" id="UP000034128"/>
    </source>
</evidence>
<dbReference type="InterPro" id="IPR047112">
    <property type="entry name" value="RecG/Mfd"/>
</dbReference>
<dbReference type="InterPro" id="IPR027417">
    <property type="entry name" value="P-loop_NTPase"/>
</dbReference>
<evidence type="ECO:0000256" key="1">
    <source>
        <dbReference type="ARBA" id="ARBA00022801"/>
    </source>
</evidence>
<protein>
    <submittedName>
        <fullName evidence="4">ATP-dependent DNA helicase RecG</fullName>
    </submittedName>
</protein>
<dbReference type="GO" id="GO:0006281">
    <property type="term" value="P:DNA repair"/>
    <property type="evidence" value="ECO:0007669"/>
    <property type="project" value="InterPro"/>
</dbReference>
<evidence type="ECO:0000313" key="4">
    <source>
        <dbReference type="EMBL" id="KKT45532.1"/>
    </source>
</evidence>
<keyword evidence="1" id="KW-0378">Hydrolase</keyword>
<keyword evidence="2 4" id="KW-0067">ATP-binding</keyword>
<keyword evidence="2 4" id="KW-0547">Nucleotide-binding</keyword>
<dbReference type="STRING" id="1619110.UW36_C0004G0034"/>
<name>A0A0G1JNJ3_UNCKA</name>
<dbReference type="EMBL" id="LCIA01000004">
    <property type="protein sequence ID" value="KKT45532.1"/>
    <property type="molecule type" value="Genomic_DNA"/>
</dbReference>
<dbReference type="AlphaFoldDB" id="A0A0G1JNJ3"/>
<keyword evidence="2 4" id="KW-0347">Helicase</keyword>